<evidence type="ECO:0000256" key="4">
    <source>
        <dbReference type="ARBA" id="ARBA00008654"/>
    </source>
</evidence>
<dbReference type="PANTHER" id="PTHR10696">
    <property type="entry name" value="GAMMA-BUTYROBETAINE HYDROXYLASE-RELATED"/>
    <property type="match status" value="1"/>
</dbReference>
<accession>A0A2R5G2U4</accession>
<keyword evidence="5" id="KW-0479">Metal-binding</keyword>
<evidence type="ECO:0000313" key="11">
    <source>
        <dbReference type="EMBL" id="GBG25322.1"/>
    </source>
</evidence>
<comment type="cofactor">
    <cofactor evidence="2">
        <name>L-ascorbate</name>
        <dbReference type="ChEBI" id="CHEBI:38290"/>
    </cofactor>
</comment>
<dbReference type="Pfam" id="PF02668">
    <property type="entry name" value="TauD"/>
    <property type="match status" value="1"/>
</dbReference>
<comment type="similarity">
    <text evidence="4">Belongs to the gamma-BBH/TMLD family.</text>
</comment>
<dbReference type="OrthoDB" id="408743at2759"/>
<dbReference type="Proteomes" id="UP000241890">
    <property type="component" value="Unassembled WGS sequence"/>
</dbReference>
<dbReference type="GO" id="GO:0046872">
    <property type="term" value="F:metal ion binding"/>
    <property type="evidence" value="ECO:0007669"/>
    <property type="project" value="UniProtKB-KW"/>
</dbReference>
<organism evidence="11 12">
    <name type="scientific">Hondaea fermentalgiana</name>
    <dbReference type="NCBI Taxonomy" id="2315210"/>
    <lineage>
        <taxon>Eukaryota</taxon>
        <taxon>Sar</taxon>
        <taxon>Stramenopiles</taxon>
        <taxon>Bigyra</taxon>
        <taxon>Labyrinthulomycetes</taxon>
        <taxon>Thraustochytrida</taxon>
        <taxon>Thraustochytriidae</taxon>
        <taxon>Hondaea</taxon>
    </lineage>
</organism>
<feature type="domain" description="TauD/TfdA-like" evidence="10">
    <location>
        <begin position="161"/>
        <end position="414"/>
    </location>
</feature>
<dbReference type="SUPFAM" id="SSF51197">
    <property type="entry name" value="Clavaminate synthase-like"/>
    <property type="match status" value="1"/>
</dbReference>
<evidence type="ECO:0000313" key="12">
    <source>
        <dbReference type="Proteomes" id="UP000241890"/>
    </source>
</evidence>
<dbReference type="PANTHER" id="PTHR10696:SF51">
    <property type="entry name" value="TRIMETHYLLYSINE DIOXYGENASE, MITOCHONDRIAL"/>
    <property type="match status" value="1"/>
</dbReference>
<dbReference type="InterPro" id="IPR003819">
    <property type="entry name" value="TauD/TfdA-like"/>
</dbReference>
<dbReference type="EMBL" id="BEYU01000012">
    <property type="protein sequence ID" value="GBG25322.1"/>
    <property type="molecule type" value="Genomic_DNA"/>
</dbReference>
<reference evidence="11 12" key="1">
    <citation type="submission" date="2017-12" db="EMBL/GenBank/DDBJ databases">
        <title>Sequencing, de novo assembly and annotation of complete genome of a new Thraustochytrid species, strain FCC1311.</title>
        <authorList>
            <person name="Sedici K."/>
            <person name="Godart F."/>
            <person name="Aiese Cigliano R."/>
            <person name="Sanseverino W."/>
            <person name="Barakat M."/>
            <person name="Ortet P."/>
            <person name="Marechal E."/>
            <person name="Cagnac O."/>
            <person name="Amato A."/>
        </authorList>
    </citation>
    <scope>NUCLEOTIDE SEQUENCE [LARGE SCALE GENOMIC DNA]</scope>
</reference>
<evidence type="ECO:0000259" key="10">
    <source>
        <dbReference type="Pfam" id="PF02668"/>
    </source>
</evidence>
<dbReference type="AlphaFoldDB" id="A0A2R5G2U4"/>
<keyword evidence="9" id="KW-0408">Iron</keyword>
<comment type="pathway">
    <text evidence="3">Amine and polyamine biosynthesis; carnitine biosynthesis.</text>
</comment>
<evidence type="ECO:0000256" key="8">
    <source>
        <dbReference type="ARBA" id="ARBA00023002"/>
    </source>
</evidence>
<dbReference type="InterPro" id="IPR042098">
    <property type="entry name" value="TauD-like_sf"/>
</dbReference>
<gene>
    <name evidence="11" type="ORF">FCC1311_045851</name>
</gene>
<evidence type="ECO:0000256" key="1">
    <source>
        <dbReference type="ARBA" id="ARBA00001954"/>
    </source>
</evidence>
<evidence type="ECO:0000256" key="9">
    <source>
        <dbReference type="ARBA" id="ARBA00023004"/>
    </source>
</evidence>
<name>A0A2R5G2U4_9STRA</name>
<dbReference type="InParanoid" id="A0A2R5G2U4"/>
<dbReference type="Gene3D" id="3.30.2020.30">
    <property type="match status" value="1"/>
</dbReference>
<protein>
    <submittedName>
        <fullName evidence="11">Trimethyllysine dioxygenase</fullName>
    </submittedName>
</protein>
<evidence type="ECO:0000256" key="6">
    <source>
        <dbReference type="ARBA" id="ARBA00022873"/>
    </source>
</evidence>
<evidence type="ECO:0000256" key="5">
    <source>
        <dbReference type="ARBA" id="ARBA00022723"/>
    </source>
</evidence>
<evidence type="ECO:0000256" key="7">
    <source>
        <dbReference type="ARBA" id="ARBA00022964"/>
    </source>
</evidence>
<keyword evidence="7 11" id="KW-0223">Dioxygenase</keyword>
<dbReference type="GO" id="GO:0005739">
    <property type="term" value="C:mitochondrion"/>
    <property type="evidence" value="ECO:0007669"/>
    <property type="project" value="TreeGrafter"/>
</dbReference>
<evidence type="ECO:0000256" key="2">
    <source>
        <dbReference type="ARBA" id="ARBA00001961"/>
    </source>
</evidence>
<sequence>MAGLVRTAAAARRPLAGAARAQWTVRQQPQQRRALSMAIKQASAVDADGVVRVSFADGHESSFHPVWLKDHNPDTLHPTSLQRQLDSATLDPETPLPDEVSVVDNGARVQVAWAADGERITFDADFLRRHCYDASALAERHERLAKMRTPWASKDLPKEAVTRVTGADLASSDDALRKVLQALVKDGVTIVTDMPSSIDETEAIVRRIGPPRETFYGGMWDTAPKAEGEVNDTAYTKDALHGHTDTSYLLDSPGLQIFNCVAQSDPTTEDGLNHEGEIEGATKLVDGFKVLDVLKNEYPETFEFFATTPLKWHCIEDGVFVKAWARVIEFEPGSTTAIKQFRYNSYDLSPVDYLAPEKVLDYYRHTKIINDLLRDPKYISYMRMNVGEMVIIDNHRVCHGRTAFSGFRNMVGCYIGRDDWLSKLRTLLPAEDNTLINDE</sequence>
<dbReference type="GO" id="GO:0051213">
    <property type="term" value="F:dioxygenase activity"/>
    <property type="evidence" value="ECO:0007669"/>
    <property type="project" value="UniProtKB-KW"/>
</dbReference>
<comment type="caution">
    <text evidence="11">The sequence shown here is derived from an EMBL/GenBank/DDBJ whole genome shotgun (WGS) entry which is preliminary data.</text>
</comment>
<keyword evidence="8" id="KW-0560">Oxidoreductase</keyword>
<proteinExistence type="inferred from homology"/>
<dbReference type="Gene3D" id="3.60.130.10">
    <property type="entry name" value="Clavaminate synthase-like"/>
    <property type="match status" value="1"/>
</dbReference>
<keyword evidence="12" id="KW-1185">Reference proteome</keyword>
<dbReference type="InterPro" id="IPR050411">
    <property type="entry name" value="AlphaKG_dependent_hydroxylases"/>
</dbReference>
<keyword evidence="6" id="KW-0124">Carnitine biosynthesis</keyword>
<dbReference type="GO" id="GO:0045329">
    <property type="term" value="P:carnitine biosynthetic process"/>
    <property type="evidence" value="ECO:0007669"/>
    <property type="project" value="UniProtKB-KW"/>
</dbReference>
<evidence type="ECO:0000256" key="3">
    <source>
        <dbReference type="ARBA" id="ARBA00005022"/>
    </source>
</evidence>
<comment type="cofactor">
    <cofactor evidence="1">
        <name>Fe(2+)</name>
        <dbReference type="ChEBI" id="CHEBI:29033"/>
    </cofactor>
</comment>
<dbReference type="InterPro" id="IPR038492">
    <property type="entry name" value="GBBH-like_N_sf"/>
</dbReference>